<keyword evidence="15" id="KW-1185">Reference proteome</keyword>
<evidence type="ECO:0000256" key="10">
    <source>
        <dbReference type="ARBA" id="ARBA00022989"/>
    </source>
</evidence>
<keyword evidence="7" id="KW-0328">Glycosyltransferase</keyword>
<dbReference type="Gene3D" id="3.90.550.10">
    <property type="entry name" value="Spore Coat Polysaccharide Biosynthesis Protein SpsA, Chain A"/>
    <property type="match status" value="1"/>
</dbReference>
<evidence type="ECO:0000256" key="9">
    <source>
        <dbReference type="ARBA" id="ARBA00022692"/>
    </source>
</evidence>
<comment type="subcellular location">
    <subcellularLocation>
        <location evidence="1">Cell inner membrane</location>
        <topology evidence="1">Multi-pass membrane protein</topology>
    </subcellularLocation>
</comment>
<feature type="transmembrane region" description="Helical" evidence="12">
    <location>
        <begin position="526"/>
        <end position="551"/>
    </location>
</feature>
<reference evidence="14 15" key="1">
    <citation type="submission" date="2018-07" db="EMBL/GenBank/DDBJ databases">
        <title>Venubactetium sediminum gen. nov., sp. nov., isolated from a marine solar saltern.</title>
        <authorList>
            <person name="Wang S."/>
        </authorList>
    </citation>
    <scope>NUCLEOTIDE SEQUENCE [LARGE SCALE GENOMIC DNA]</scope>
    <source>
        <strain evidence="14 15">WD2A32</strain>
    </source>
</reference>
<dbReference type="GO" id="GO:0016758">
    <property type="term" value="F:hexosyltransferase activity"/>
    <property type="evidence" value="ECO:0007669"/>
    <property type="project" value="TreeGrafter"/>
</dbReference>
<proteinExistence type="inferred from homology"/>
<evidence type="ECO:0000256" key="4">
    <source>
        <dbReference type="ARBA" id="ARBA00020585"/>
    </source>
</evidence>
<dbReference type="AlphaFoldDB" id="A0A369T4W6"/>
<keyword evidence="10 12" id="KW-1133">Transmembrane helix</keyword>
<dbReference type="InterPro" id="IPR029044">
    <property type="entry name" value="Nucleotide-diphossugar_trans"/>
</dbReference>
<comment type="pathway">
    <text evidence="2">Glycan metabolism; osmoregulated periplasmic glucan (OPG) biosynthesis.</text>
</comment>
<keyword evidence="9 12" id="KW-0812">Transmembrane</keyword>
<evidence type="ECO:0000256" key="3">
    <source>
        <dbReference type="ARBA" id="ARBA00009337"/>
    </source>
</evidence>
<keyword evidence="6" id="KW-0997">Cell inner membrane</keyword>
<feature type="transmembrane region" description="Helical" evidence="12">
    <location>
        <begin position="48"/>
        <end position="70"/>
    </location>
</feature>
<dbReference type="NCBIfam" id="NF003958">
    <property type="entry name" value="PRK05454.2-1"/>
    <property type="match status" value="1"/>
</dbReference>
<dbReference type="CDD" id="cd04191">
    <property type="entry name" value="Glucan_BSP_MdoH"/>
    <property type="match status" value="1"/>
</dbReference>
<dbReference type="InterPro" id="IPR050321">
    <property type="entry name" value="Glycosyltr_2/OpgH_subfam"/>
</dbReference>
<dbReference type="NCBIfam" id="NF003962">
    <property type="entry name" value="PRK05454.2-5"/>
    <property type="match status" value="1"/>
</dbReference>
<evidence type="ECO:0000313" key="14">
    <source>
        <dbReference type="EMBL" id="RDD60288.1"/>
    </source>
</evidence>
<dbReference type="PANTHER" id="PTHR43867">
    <property type="entry name" value="CELLULOSE SYNTHASE CATALYTIC SUBUNIT A [UDP-FORMING]"/>
    <property type="match status" value="1"/>
</dbReference>
<evidence type="ECO:0000256" key="5">
    <source>
        <dbReference type="ARBA" id="ARBA00022475"/>
    </source>
</evidence>
<evidence type="ECO:0000256" key="11">
    <source>
        <dbReference type="ARBA" id="ARBA00023136"/>
    </source>
</evidence>
<name>A0A369T4W6_9PROT</name>
<comment type="caution">
    <text evidence="14">The sequence shown here is derived from an EMBL/GenBank/DDBJ whole genome shotgun (WGS) entry which is preliminary data.</text>
</comment>
<evidence type="ECO:0000256" key="2">
    <source>
        <dbReference type="ARBA" id="ARBA00005001"/>
    </source>
</evidence>
<dbReference type="GO" id="GO:0005886">
    <property type="term" value="C:plasma membrane"/>
    <property type="evidence" value="ECO:0007669"/>
    <property type="project" value="UniProtKB-SubCell"/>
</dbReference>
<evidence type="ECO:0000256" key="6">
    <source>
        <dbReference type="ARBA" id="ARBA00022519"/>
    </source>
</evidence>
<comment type="similarity">
    <text evidence="3">Belongs to the glycosyltransferase 2 family. OpgH subfamily.</text>
</comment>
<organism evidence="14 15">
    <name type="scientific">Ferruginivarius sediminum</name>
    <dbReference type="NCBI Taxonomy" id="2661937"/>
    <lineage>
        <taxon>Bacteria</taxon>
        <taxon>Pseudomonadati</taxon>
        <taxon>Pseudomonadota</taxon>
        <taxon>Alphaproteobacteria</taxon>
        <taxon>Rhodospirillales</taxon>
        <taxon>Rhodospirillaceae</taxon>
        <taxon>Ferruginivarius</taxon>
    </lineage>
</organism>
<dbReference type="Proteomes" id="UP000253941">
    <property type="component" value="Unassembled WGS sequence"/>
</dbReference>
<feature type="transmembrane region" description="Helical" evidence="12">
    <location>
        <begin position="369"/>
        <end position="395"/>
    </location>
</feature>
<dbReference type="PANTHER" id="PTHR43867:SF5">
    <property type="entry name" value="GLUCANS BIOSYNTHESIS GLUCOSYLTRANSFERASE H"/>
    <property type="match status" value="1"/>
</dbReference>
<evidence type="ECO:0000259" key="13">
    <source>
        <dbReference type="Pfam" id="PF13632"/>
    </source>
</evidence>
<gene>
    <name evidence="14" type="ORF">DRB17_18790</name>
</gene>
<evidence type="ECO:0000256" key="8">
    <source>
        <dbReference type="ARBA" id="ARBA00022679"/>
    </source>
</evidence>
<keyword evidence="8 14" id="KW-0808">Transferase</keyword>
<keyword evidence="5" id="KW-1003">Cell membrane</keyword>
<keyword evidence="11 12" id="KW-0472">Membrane</keyword>
<feature type="domain" description="Glycosyltransferase 2-like" evidence="13">
    <location>
        <begin position="194"/>
        <end position="396"/>
    </location>
</feature>
<accession>A0A369T4W6</accession>
<feature type="transmembrane region" description="Helical" evidence="12">
    <location>
        <begin position="415"/>
        <end position="439"/>
    </location>
</feature>
<feature type="transmembrane region" description="Helical" evidence="12">
    <location>
        <begin position="451"/>
        <end position="474"/>
    </location>
</feature>
<dbReference type="InterPro" id="IPR001173">
    <property type="entry name" value="Glyco_trans_2-like"/>
</dbReference>
<dbReference type="EMBL" id="QPMH01000031">
    <property type="protein sequence ID" value="RDD60288.1"/>
    <property type="molecule type" value="Genomic_DNA"/>
</dbReference>
<protein>
    <recommendedName>
        <fullName evidence="4">Glucans biosynthesis glucosyltransferase H</fullName>
    </recommendedName>
</protein>
<evidence type="ECO:0000256" key="1">
    <source>
        <dbReference type="ARBA" id="ARBA00004429"/>
    </source>
</evidence>
<dbReference type="Pfam" id="PF13632">
    <property type="entry name" value="Glyco_trans_2_3"/>
    <property type="match status" value="1"/>
</dbReference>
<evidence type="ECO:0000256" key="7">
    <source>
        <dbReference type="ARBA" id="ARBA00022676"/>
    </source>
</evidence>
<dbReference type="SUPFAM" id="SSF53448">
    <property type="entry name" value="Nucleotide-diphospho-sugar transferases"/>
    <property type="match status" value="1"/>
</dbReference>
<evidence type="ECO:0000256" key="12">
    <source>
        <dbReference type="SAM" id="Phobius"/>
    </source>
</evidence>
<sequence length="618" mass="68988">MPMERRNFSSILFGLLLVLSTGTAAVTFHSVLATWGMTAAEWLLLGLYTILVVWIGSSFWICVFGAIRLLGDNRRQRGEKPMPLLHPGPWQHARTAVVMPLYHEEAERALDGLRATYESLEELGAIEAFHFFVLSDSRDPAKCRNEERAWLRLCRDLGAGGRLFLRRRKCNTGKKAGNIQEFCERWGRCYDYMIILDADSIMAGETILDMMRRMEAEERLGLLQAWPTPVNGRSLFARVQQFAANVQGRLIAAGLSVLMEPCGTYWGHNAIIRVEAFMQSCGLPRLSGRPPLGGEILSHDFVEAALLLRRGWRIRIMVDGEGSYEEGPPNLIEHMNRDRRWCQGNLQHARLILTEGFKFPSRMNFVMGVLSYAASPLWLAFMMLAVVVAAQPLPFHLEALRAWLMSMNDHGVPSHIPWLIGLTVTLLLGPKALGLLLGVVDAERRRASGGAAALCASIVLEVAVTALIAPLMMLMHAEFVATTLAGYTTKWDAQQRDTDAIKLRDAARLLGPRCAVGATLAAMAAWWAPALIFWMLPLLVSFVVAIPLVVLSSREHKERGPARLPWLFRTPPETMPSPVLSRLRSVRALRGRRRLFHVRQDDPLEAEVSLLLGRGPAS</sequence>
<evidence type="ECO:0000313" key="15">
    <source>
        <dbReference type="Proteomes" id="UP000253941"/>
    </source>
</evidence>